<organism evidence="1">
    <name type="scientific">viral metagenome</name>
    <dbReference type="NCBI Taxonomy" id="1070528"/>
    <lineage>
        <taxon>unclassified sequences</taxon>
        <taxon>metagenomes</taxon>
        <taxon>organismal metagenomes</taxon>
    </lineage>
</organism>
<evidence type="ECO:0000313" key="1">
    <source>
        <dbReference type="EMBL" id="QHU36562.1"/>
    </source>
</evidence>
<proteinExistence type="predicted"/>
<sequence length="40" mass="4791">MPDKYMVSATTARNYFIKVLISRLFNKLTWIPDREETIDI</sequence>
<protein>
    <submittedName>
        <fullName evidence="1">Uncharacterized protein</fullName>
    </submittedName>
</protein>
<name>A0A6C0M564_9ZZZZ</name>
<dbReference type="AlphaFoldDB" id="A0A6C0M564"/>
<reference evidence="1" key="1">
    <citation type="journal article" date="2020" name="Nature">
        <title>Giant virus diversity and host interactions through global metagenomics.</title>
        <authorList>
            <person name="Schulz F."/>
            <person name="Roux S."/>
            <person name="Paez-Espino D."/>
            <person name="Jungbluth S."/>
            <person name="Walsh D.A."/>
            <person name="Denef V.J."/>
            <person name="McMahon K.D."/>
            <person name="Konstantinidis K.T."/>
            <person name="Eloe-Fadrosh E.A."/>
            <person name="Kyrpides N.C."/>
            <person name="Woyke T."/>
        </authorList>
    </citation>
    <scope>NUCLEOTIDE SEQUENCE</scope>
    <source>
        <strain evidence="1">GVMAG-S-1035231-58</strain>
    </source>
</reference>
<accession>A0A6C0M564</accession>
<dbReference type="EMBL" id="MN740639">
    <property type="protein sequence ID" value="QHU36562.1"/>
    <property type="molecule type" value="Genomic_DNA"/>
</dbReference>